<keyword evidence="2 4" id="KW-0694">RNA-binding</keyword>
<dbReference type="OrthoDB" id="9807213at2"/>
<keyword evidence="3 5" id="KW-0413">Isomerase</keyword>
<feature type="domain" description="RNA-binding S4" evidence="6">
    <location>
        <begin position="4"/>
        <end position="62"/>
    </location>
</feature>
<evidence type="ECO:0000313" key="8">
    <source>
        <dbReference type="Proteomes" id="UP000265800"/>
    </source>
</evidence>
<dbReference type="GO" id="GO:0120159">
    <property type="term" value="F:rRNA pseudouridine synthase activity"/>
    <property type="evidence" value="ECO:0007669"/>
    <property type="project" value="UniProtKB-ARBA"/>
</dbReference>
<dbReference type="InterPro" id="IPR050343">
    <property type="entry name" value="RsuA_PseudoU_synthase"/>
</dbReference>
<dbReference type="InterPro" id="IPR006145">
    <property type="entry name" value="PsdUridine_synth_RsuA/RluA"/>
</dbReference>
<name>A0A399F016_9DEIN</name>
<dbReference type="InterPro" id="IPR036986">
    <property type="entry name" value="S4_RNA-bd_sf"/>
</dbReference>
<dbReference type="InterPro" id="IPR020094">
    <property type="entry name" value="TruA/RsuA/RluB/E/F_N"/>
</dbReference>
<organism evidence="7 8">
    <name type="scientific">Meiothermus luteus</name>
    <dbReference type="NCBI Taxonomy" id="2026184"/>
    <lineage>
        <taxon>Bacteria</taxon>
        <taxon>Thermotogati</taxon>
        <taxon>Deinococcota</taxon>
        <taxon>Deinococci</taxon>
        <taxon>Thermales</taxon>
        <taxon>Thermaceae</taxon>
        <taxon>Meiothermus</taxon>
    </lineage>
</organism>
<dbReference type="InterPro" id="IPR000748">
    <property type="entry name" value="PsdUridine_synth_RsuA/RluB/E/F"/>
</dbReference>
<gene>
    <name evidence="7" type="primary">rsuA</name>
    <name evidence="7" type="ORF">Mlute_00794</name>
</gene>
<dbReference type="CDD" id="cd02553">
    <property type="entry name" value="PseudoU_synth_RsuA"/>
    <property type="match status" value="1"/>
</dbReference>
<proteinExistence type="inferred from homology"/>
<dbReference type="NCBIfam" id="TIGR00093">
    <property type="entry name" value="pseudouridine synthase"/>
    <property type="match status" value="1"/>
</dbReference>
<dbReference type="SUPFAM" id="SSF55174">
    <property type="entry name" value="Alpha-L RNA-binding motif"/>
    <property type="match status" value="1"/>
</dbReference>
<keyword evidence="8" id="KW-1185">Reference proteome</keyword>
<dbReference type="InterPro" id="IPR018496">
    <property type="entry name" value="PsdUridine_synth_RsuA/RluB_CS"/>
</dbReference>
<dbReference type="InterPro" id="IPR002942">
    <property type="entry name" value="S4_RNA-bd"/>
</dbReference>
<dbReference type="CDD" id="cd00165">
    <property type="entry name" value="S4"/>
    <property type="match status" value="1"/>
</dbReference>
<evidence type="ECO:0000256" key="1">
    <source>
        <dbReference type="ARBA" id="ARBA00008348"/>
    </source>
</evidence>
<protein>
    <recommendedName>
        <fullName evidence="5">Pseudouridine synthase</fullName>
        <ecNumber evidence="5">5.4.99.-</ecNumber>
    </recommendedName>
</protein>
<dbReference type="InterPro" id="IPR042092">
    <property type="entry name" value="PsdUridine_s_RsuA/RluB/E/F_cat"/>
</dbReference>
<comment type="caution">
    <text evidence="7">The sequence shown here is derived from an EMBL/GenBank/DDBJ whole genome shotgun (WGS) entry which is preliminary data.</text>
</comment>
<comment type="similarity">
    <text evidence="1 5">Belongs to the pseudouridine synthase RsuA family.</text>
</comment>
<dbReference type="EMBL" id="QWKZ01000017">
    <property type="protein sequence ID" value="RIH87921.1"/>
    <property type="molecule type" value="Genomic_DNA"/>
</dbReference>
<reference evidence="7 8" key="1">
    <citation type="submission" date="2018-08" db="EMBL/GenBank/DDBJ databases">
        <title>Meiothermus luteus KCTC 52599 genome sequencing project.</title>
        <authorList>
            <person name="Da Costa M.S."/>
            <person name="Albuquerque L."/>
            <person name="Raposo P."/>
            <person name="Froufe H.J.C."/>
            <person name="Barroso C.S."/>
            <person name="Egas C."/>
        </authorList>
    </citation>
    <scope>NUCLEOTIDE SEQUENCE [LARGE SCALE GENOMIC DNA]</scope>
    <source>
        <strain evidence="7 8">KCTC 52599</strain>
    </source>
</reference>
<dbReference type="SMART" id="SM00363">
    <property type="entry name" value="S4"/>
    <property type="match status" value="1"/>
</dbReference>
<dbReference type="Pfam" id="PF01479">
    <property type="entry name" value="S4"/>
    <property type="match status" value="1"/>
</dbReference>
<dbReference type="RefSeq" id="WP_119359467.1">
    <property type="nucleotide sequence ID" value="NZ_QWKZ01000017.1"/>
</dbReference>
<dbReference type="Pfam" id="PF00849">
    <property type="entry name" value="PseudoU_synth_2"/>
    <property type="match status" value="1"/>
</dbReference>
<dbReference type="Gene3D" id="3.30.70.1560">
    <property type="entry name" value="Alpha-L RNA-binding motif"/>
    <property type="match status" value="1"/>
</dbReference>
<dbReference type="SUPFAM" id="SSF55120">
    <property type="entry name" value="Pseudouridine synthase"/>
    <property type="match status" value="1"/>
</dbReference>
<dbReference type="GO" id="GO:0003723">
    <property type="term" value="F:RNA binding"/>
    <property type="evidence" value="ECO:0007669"/>
    <property type="project" value="UniProtKB-KW"/>
</dbReference>
<dbReference type="PROSITE" id="PS01149">
    <property type="entry name" value="PSI_RSU"/>
    <property type="match status" value="1"/>
</dbReference>
<evidence type="ECO:0000313" key="7">
    <source>
        <dbReference type="EMBL" id="RIH87921.1"/>
    </source>
</evidence>
<dbReference type="PROSITE" id="PS50889">
    <property type="entry name" value="S4"/>
    <property type="match status" value="1"/>
</dbReference>
<dbReference type="Gene3D" id="3.30.70.580">
    <property type="entry name" value="Pseudouridine synthase I, catalytic domain, N-terminal subdomain"/>
    <property type="match status" value="1"/>
</dbReference>
<evidence type="ECO:0000256" key="4">
    <source>
        <dbReference type="PROSITE-ProRule" id="PRU00182"/>
    </source>
</evidence>
<dbReference type="InterPro" id="IPR020103">
    <property type="entry name" value="PsdUridine_synth_cat_dom_sf"/>
</dbReference>
<evidence type="ECO:0000256" key="3">
    <source>
        <dbReference type="ARBA" id="ARBA00023235"/>
    </source>
</evidence>
<evidence type="ECO:0000256" key="5">
    <source>
        <dbReference type="RuleBase" id="RU003887"/>
    </source>
</evidence>
<dbReference type="GO" id="GO:0000455">
    <property type="term" value="P:enzyme-directed rRNA pseudouridine synthesis"/>
    <property type="evidence" value="ECO:0007669"/>
    <property type="project" value="UniProtKB-ARBA"/>
</dbReference>
<dbReference type="PANTHER" id="PTHR47683:SF4">
    <property type="entry name" value="PSEUDOURIDINE SYNTHASE"/>
    <property type="match status" value="1"/>
</dbReference>
<dbReference type="Proteomes" id="UP000265800">
    <property type="component" value="Unassembled WGS sequence"/>
</dbReference>
<dbReference type="AlphaFoldDB" id="A0A399F016"/>
<evidence type="ECO:0000256" key="2">
    <source>
        <dbReference type="ARBA" id="ARBA00022884"/>
    </source>
</evidence>
<dbReference type="PANTHER" id="PTHR47683">
    <property type="entry name" value="PSEUDOURIDINE SYNTHASE FAMILY PROTEIN-RELATED"/>
    <property type="match status" value="1"/>
</dbReference>
<accession>A0A399F016</accession>
<sequence>MGKERLDRVLSHLGVGSRSEVRRMARAGRVKVDGQVVLDTSSKLDPERAHIEVDGTPLAYRPYFHLVLNKPAGYITSTRDKEGVPVTALLPASWQRPDWMPVGRLDKDTEGLLLLTTHGELAHRLTHPRWKVPKRYYVELEAPATPEDVEVFASGELSLDGEPLKPAELRLGPDPRRVELTLLEGRFHQVKRMFAQRGNRVLYLRRVAFGPLELPDGLPVGVARALSEAELEALYAAVGLVCGSR</sequence>
<dbReference type="EC" id="5.4.99.-" evidence="5"/>
<evidence type="ECO:0000259" key="6">
    <source>
        <dbReference type="SMART" id="SM00363"/>
    </source>
</evidence>
<dbReference type="Gene3D" id="3.10.290.10">
    <property type="entry name" value="RNA-binding S4 domain"/>
    <property type="match status" value="1"/>
</dbReference>